<feature type="region of interest" description="Disordered" evidence="1">
    <location>
        <begin position="357"/>
        <end position="473"/>
    </location>
</feature>
<name>A0A316UZA3_9BASI</name>
<dbReference type="OrthoDB" id="3363414at2759"/>
<dbReference type="Proteomes" id="UP000245884">
    <property type="component" value="Unassembled WGS sequence"/>
</dbReference>
<dbReference type="PANTHER" id="PTHR46557:SF1">
    <property type="entry name" value="SERINE_THREONINE-PROTEIN PHOSPHATASE 1 REGULATORY SUBUNIT 10"/>
    <property type="match status" value="1"/>
</dbReference>
<dbReference type="AlphaFoldDB" id="A0A316UZA3"/>
<sequence>MSLNEAFNWTRPLHGFTPDTLKSTPPSSSLSGVDFFVDAGPSQPKTNSPPPSPASRKAAADDALASSIAPVLLPNVIRANPSQSAATLISILAEPGYEAKSDGPFRSREMSCELRKRVVAQIDETESRALFGAILDVPAGRQLLATWLRESLDPAWSKTRMPLLRLFDELPVLPKEHLLDKETNRALPRALGLVQKKGQEKSIKLATEIRERWVHMIEKDEASSSKAVTNAGVEEGGASSKQGNKKTPAAPPRATASDTMQSLNSLSQSSAYVSALGSFASKAEGSASRSKLALSGSDRSSDMQSLAKKTVTRLAPDTKDLCTKCKTPMIPGTTSSTRIKPSGPHTRKIEQTCLKCNDKVKKTPAPPMGPPAAKRRLAIELDDETGGEAKRHQPAPKTKKMATATGARDMFSDLLSKSGPAASSSSRAGGKTGGAGAGTKAGVSSSAQPSEASNDAATTTPGPRTKPSKRVKWRDENLVEVRMIEARFDGDGDSEMHATIESGGLHGLEQDEGQALKSAAHVEDDALEEEVEWYLPREVEVPVEEGDDAVPERGAESEEKKAQEKREMSALSAIYMDVAEIPASPGEPLNAAAGEGVQPKKISLPEGWDQPLQVPAQADLNELMRQLRGGSSGGGVGAGSGAAPPSSLESYGISSSGLQNLLSSVGGSGEQQQQHHQQQYGGWQGYGGHHQQQQHHGSYYGYAPPPAHHHYGGYQ</sequence>
<feature type="compositionally biased region" description="Gly residues" evidence="1">
    <location>
        <begin position="630"/>
        <end position="640"/>
    </location>
</feature>
<feature type="compositionally biased region" description="Basic and acidic residues" evidence="1">
    <location>
        <begin position="550"/>
        <end position="566"/>
    </location>
</feature>
<gene>
    <name evidence="2" type="ORF">BDZ90DRAFT_257704</name>
</gene>
<feature type="compositionally biased region" description="Low complexity" evidence="1">
    <location>
        <begin position="641"/>
        <end position="658"/>
    </location>
</feature>
<feature type="region of interest" description="Disordered" evidence="1">
    <location>
        <begin position="627"/>
        <end position="715"/>
    </location>
</feature>
<protein>
    <recommendedName>
        <fullName evidence="4">TFIIS N-terminal domain-containing protein</fullName>
    </recommendedName>
</protein>
<feature type="compositionally biased region" description="Low complexity" evidence="1">
    <location>
        <begin position="416"/>
        <end position="429"/>
    </location>
</feature>
<dbReference type="GO" id="GO:0072357">
    <property type="term" value="C:PTW/PP1 phosphatase complex"/>
    <property type="evidence" value="ECO:0007669"/>
    <property type="project" value="TreeGrafter"/>
</dbReference>
<feature type="compositionally biased region" description="Polar residues" evidence="1">
    <location>
        <begin position="448"/>
        <end position="462"/>
    </location>
</feature>
<dbReference type="PANTHER" id="PTHR46557">
    <property type="entry name" value="SERINE/THREONINE-PROTEIN PHOSPHATASE 1 REGULATORY SUBUNIT 10-RELATED"/>
    <property type="match status" value="1"/>
</dbReference>
<reference evidence="2 3" key="1">
    <citation type="journal article" date="2018" name="Mol. Biol. Evol.">
        <title>Broad Genomic Sampling Reveals a Smut Pathogenic Ancestry of the Fungal Clade Ustilaginomycotina.</title>
        <authorList>
            <person name="Kijpornyongpan T."/>
            <person name="Mondo S.J."/>
            <person name="Barry K."/>
            <person name="Sandor L."/>
            <person name="Lee J."/>
            <person name="Lipzen A."/>
            <person name="Pangilinan J."/>
            <person name="LaButti K."/>
            <person name="Hainaut M."/>
            <person name="Henrissat B."/>
            <person name="Grigoriev I.V."/>
            <person name="Spatafora J.W."/>
            <person name="Aime M.C."/>
        </authorList>
    </citation>
    <scope>NUCLEOTIDE SEQUENCE [LARGE SCALE GENOMIC DNA]</scope>
    <source>
        <strain evidence="2 3">MCA 5214</strain>
    </source>
</reference>
<evidence type="ECO:0000256" key="1">
    <source>
        <dbReference type="SAM" id="MobiDB-lite"/>
    </source>
</evidence>
<evidence type="ECO:0000313" key="3">
    <source>
        <dbReference type="Proteomes" id="UP000245884"/>
    </source>
</evidence>
<dbReference type="GO" id="GO:0006396">
    <property type="term" value="P:RNA processing"/>
    <property type="evidence" value="ECO:0007669"/>
    <property type="project" value="InterPro"/>
</dbReference>
<dbReference type="RefSeq" id="XP_025365242.1">
    <property type="nucleotide sequence ID" value="XM_025507982.1"/>
</dbReference>
<organism evidence="2 3">
    <name type="scientific">Jaminaea rosea</name>
    <dbReference type="NCBI Taxonomy" id="1569628"/>
    <lineage>
        <taxon>Eukaryota</taxon>
        <taxon>Fungi</taxon>
        <taxon>Dikarya</taxon>
        <taxon>Basidiomycota</taxon>
        <taxon>Ustilaginomycotina</taxon>
        <taxon>Exobasidiomycetes</taxon>
        <taxon>Microstromatales</taxon>
        <taxon>Microstromatales incertae sedis</taxon>
        <taxon>Jaminaea</taxon>
    </lineage>
</organism>
<keyword evidence="3" id="KW-1185">Reference proteome</keyword>
<dbReference type="GO" id="GO:0008157">
    <property type="term" value="F:protein phosphatase 1 binding"/>
    <property type="evidence" value="ECO:0007669"/>
    <property type="project" value="TreeGrafter"/>
</dbReference>
<feature type="compositionally biased region" description="Low complexity" evidence="1">
    <location>
        <begin position="670"/>
        <end position="681"/>
    </location>
</feature>
<feature type="compositionally biased region" description="Gly residues" evidence="1">
    <location>
        <begin position="430"/>
        <end position="439"/>
    </location>
</feature>
<dbReference type="EMBL" id="KZ819662">
    <property type="protein sequence ID" value="PWN30630.1"/>
    <property type="molecule type" value="Genomic_DNA"/>
</dbReference>
<feature type="region of interest" description="Disordered" evidence="1">
    <location>
        <begin position="541"/>
        <end position="566"/>
    </location>
</feature>
<feature type="region of interest" description="Disordered" evidence="1">
    <location>
        <begin position="586"/>
        <end position="610"/>
    </location>
</feature>
<feature type="region of interest" description="Disordered" evidence="1">
    <location>
        <begin position="224"/>
        <end position="262"/>
    </location>
</feature>
<dbReference type="GO" id="GO:0000785">
    <property type="term" value="C:chromatin"/>
    <property type="evidence" value="ECO:0007669"/>
    <property type="project" value="TreeGrafter"/>
</dbReference>
<dbReference type="STRING" id="1569628.A0A316UZA3"/>
<dbReference type="GeneID" id="37029805"/>
<feature type="region of interest" description="Disordered" evidence="1">
    <location>
        <begin position="14"/>
        <end position="60"/>
    </location>
</feature>
<proteinExistence type="predicted"/>
<evidence type="ECO:0008006" key="4">
    <source>
        <dbReference type="Google" id="ProtNLM"/>
    </source>
</evidence>
<dbReference type="InterPro" id="IPR007175">
    <property type="entry name" value="Rpr2/Snm1/Rpp21"/>
</dbReference>
<evidence type="ECO:0000313" key="2">
    <source>
        <dbReference type="EMBL" id="PWN30630.1"/>
    </source>
</evidence>
<accession>A0A316UZA3</accession>
<dbReference type="Gene3D" id="6.20.50.20">
    <property type="match status" value="1"/>
</dbReference>
<feature type="compositionally biased region" description="Low complexity" evidence="1">
    <location>
        <begin position="689"/>
        <end position="702"/>
    </location>
</feature>
<dbReference type="Pfam" id="PF04032">
    <property type="entry name" value="Rpr2"/>
    <property type="match status" value="1"/>
</dbReference>
<feature type="compositionally biased region" description="Low complexity" evidence="1">
    <location>
        <begin position="17"/>
        <end position="31"/>
    </location>
</feature>